<dbReference type="Proteomes" id="UP000542674">
    <property type="component" value="Unassembled WGS sequence"/>
</dbReference>
<protein>
    <submittedName>
        <fullName evidence="3">VanZ family protein</fullName>
    </submittedName>
</protein>
<keyword evidence="1" id="KW-0812">Transmembrane</keyword>
<dbReference type="RefSeq" id="WP_312865514.1">
    <property type="nucleotide sequence ID" value="NZ_BAABAI010000023.1"/>
</dbReference>
<keyword evidence="1" id="KW-0472">Membrane</keyword>
<evidence type="ECO:0000256" key="1">
    <source>
        <dbReference type="SAM" id="Phobius"/>
    </source>
</evidence>
<proteinExistence type="predicted"/>
<comment type="caution">
    <text evidence="3">The sequence shown here is derived from an EMBL/GenBank/DDBJ whole genome shotgun (WGS) entry which is preliminary data.</text>
</comment>
<gene>
    <name evidence="3" type="ORF">F4559_001540</name>
</gene>
<sequence>MVSPRFLPFVAALSLSVVVLFMPQSGVPSSWPGMDKIVHLGLFALLAVTGLFALPRTPVLVGLVGYAVLSEVLQGLLIVLGRSADVVDGLTDVAGIGLGWLAYRVVSGIRSR</sequence>
<feature type="transmembrane region" description="Helical" evidence="1">
    <location>
        <begin position="86"/>
        <end position="106"/>
    </location>
</feature>
<dbReference type="InterPro" id="IPR006976">
    <property type="entry name" value="VanZ-like"/>
</dbReference>
<keyword evidence="4" id="KW-1185">Reference proteome</keyword>
<dbReference type="Pfam" id="PF04892">
    <property type="entry name" value="VanZ"/>
    <property type="match status" value="1"/>
</dbReference>
<reference evidence="3 4" key="1">
    <citation type="submission" date="2020-08" db="EMBL/GenBank/DDBJ databases">
        <title>Sequencing the genomes of 1000 actinobacteria strains.</title>
        <authorList>
            <person name="Klenk H.-P."/>
        </authorList>
    </citation>
    <scope>NUCLEOTIDE SEQUENCE [LARGE SCALE GENOMIC DNA]</scope>
    <source>
        <strain evidence="3 4">DSM 45084</strain>
    </source>
</reference>
<feature type="domain" description="VanZ-like" evidence="2">
    <location>
        <begin position="31"/>
        <end position="106"/>
    </location>
</feature>
<accession>A0A7W7T0V2</accession>
<evidence type="ECO:0000259" key="2">
    <source>
        <dbReference type="Pfam" id="PF04892"/>
    </source>
</evidence>
<dbReference type="EMBL" id="JACHJS010000001">
    <property type="protein sequence ID" value="MBB4964181.1"/>
    <property type="molecule type" value="Genomic_DNA"/>
</dbReference>
<name>A0A7W7T0V2_9PSEU</name>
<organism evidence="3 4">
    <name type="scientific">Saccharothrix violaceirubra</name>
    <dbReference type="NCBI Taxonomy" id="413306"/>
    <lineage>
        <taxon>Bacteria</taxon>
        <taxon>Bacillati</taxon>
        <taxon>Actinomycetota</taxon>
        <taxon>Actinomycetes</taxon>
        <taxon>Pseudonocardiales</taxon>
        <taxon>Pseudonocardiaceae</taxon>
        <taxon>Saccharothrix</taxon>
    </lineage>
</organism>
<feature type="transmembrane region" description="Helical" evidence="1">
    <location>
        <begin position="59"/>
        <end position="80"/>
    </location>
</feature>
<feature type="transmembrane region" description="Helical" evidence="1">
    <location>
        <begin position="37"/>
        <end position="54"/>
    </location>
</feature>
<evidence type="ECO:0000313" key="4">
    <source>
        <dbReference type="Proteomes" id="UP000542674"/>
    </source>
</evidence>
<dbReference type="AlphaFoldDB" id="A0A7W7T0V2"/>
<evidence type="ECO:0000313" key="3">
    <source>
        <dbReference type="EMBL" id="MBB4964181.1"/>
    </source>
</evidence>
<keyword evidence="1" id="KW-1133">Transmembrane helix</keyword>